<evidence type="ECO:0000256" key="6">
    <source>
        <dbReference type="ARBA" id="ARBA00022989"/>
    </source>
</evidence>
<evidence type="ECO:0000256" key="8">
    <source>
        <dbReference type="ARBA" id="ARBA00038436"/>
    </source>
</evidence>
<keyword evidence="7 9" id="KW-0472">Membrane</keyword>
<feature type="transmembrane region" description="Helical" evidence="9">
    <location>
        <begin position="195"/>
        <end position="213"/>
    </location>
</feature>
<evidence type="ECO:0000313" key="11">
    <source>
        <dbReference type="EMBL" id="SDG46184.1"/>
    </source>
</evidence>
<name>A0A1G7UFC5_9PROT</name>
<comment type="function">
    <text evidence="9">Part of the tripartite ATP-independent periplasmic (TRAP) transport system.</text>
</comment>
<dbReference type="GO" id="GO:0005886">
    <property type="term" value="C:plasma membrane"/>
    <property type="evidence" value="ECO:0007669"/>
    <property type="project" value="UniProtKB-SubCell"/>
</dbReference>
<evidence type="ECO:0000256" key="5">
    <source>
        <dbReference type="ARBA" id="ARBA00022692"/>
    </source>
</evidence>
<feature type="transmembrane region" description="Helical" evidence="9">
    <location>
        <begin position="108"/>
        <end position="125"/>
    </location>
</feature>
<dbReference type="Proteomes" id="UP000199415">
    <property type="component" value="Unassembled WGS sequence"/>
</dbReference>
<evidence type="ECO:0000256" key="4">
    <source>
        <dbReference type="ARBA" id="ARBA00022519"/>
    </source>
</evidence>
<feature type="transmembrane region" description="Helical" evidence="9">
    <location>
        <begin position="12"/>
        <end position="30"/>
    </location>
</feature>
<proteinExistence type="inferred from homology"/>
<keyword evidence="5 9" id="KW-0812">Transmembrane</keyword>
<keyword evidence="6 9" id="KW-1133">Transmembrane helix</keyword>
<evidence type="ECO:0000313" key="12">
    <source>
        <dbReference type="Proteomes" id="UP000199415"/>
    </source>
</evidence>
<keyword evidence="3" id="KW-1003">Cell membrane</keyword>
<protein>
    <recommendedName>
        <fullName evidence="9">TRAP transporter small permease protein</fullName>
    </recommendedName>
</protein>
<evidence type="ECO:0000256" key="9">
    <source>
        <dbReference type="RuleBase" id="RU369079"/>
    </source>
</evidence>
<evidence type="ECO:0000256" key="3">
    <source>
        <dbReference type="ARBA" id="ARBA00022475"/>
    </source>
</evidence>
<gene>
    <name evidence="11" type="ORF">SAMN05216241_11416</name>
</gene>
<comment type="caution">
    <text evidence="9">Lacks conserved residue(s) required for the propagation of feature annotation.</text>
</comment>
<dbReference type="InterPro" id="IPR055348">
    <property type="entry name" value="DctQ"/>
</dbReference>
<comment type="subcellular location">
    <subcellularLocation>
        <location evidence="1 9">Cell inner membrane</location>
        <topology evidence="1 9">Multi-pass membrane protein</topology>
    </subcellularLocation>
</comment>
<sequence length="237" mass="27109">MFDADIEFVLPHWLYWGGLIAFPLVYMLIVRIRGAGAAGEEDVPEGHERFKDVLIPTTLFTRWVDGISDFMGRFVAYWTVIAVVVYFYEVIVRTVFNSPTNWAHESMFLMFGMQYVLAGAYAYLYDAHVRVDVFYSNAGPRGRAALDILTSAFFIAFALGFVWTAWTFFSQSMNKELFFWASGMSNEVSFTEWAIQYYPVKFTLVLGGLFLLLQGVSRLIKDILVFNGIERKAPDHG</sequence>
<keyword evidence="4 9" id="KW-0997">Cell inner membrane</keyword>
<dbReference type="OrthoDB" id="6160477at2"/>
<feature type="transmembrane region" description="Helical" evidence="9">
    <location>
        <begin position="146"/>
        <end position="169"/>
    </location>
</feature>
<dbReference type="InterPro" id="IPR007387">
    <property type="entry name" value="TRAP_DctQ"/>
</dbReference>
<dbReference type="PANTHER" id="PTHR35011:SF4">
    <property type="entry name" value="SLL1102 PROTEIN"/>
    <property type="match status" value="1"/>
</dbReference>
<dbReference type="PANTHER" id="PTHR35011">
    <property type="entry name" value="2,3-DIKETO-L-GULONATE TRAP TRANSPORTER SMALL PERMEASE PROTEIN YIAM"/>
    <property type="match status" value="1"/>
</dbReference>
<feature type="domain" description="Tripartite ATP-independent periplasmic transporters DctQ component" evidence="10">
    <location>
        <begin position="83"/>
        <end position="223"/>
    </location>
</feature>
<evidence type="ECO:0000256" key="1">
    <source>
        <dbReference type="ARBA" id="ARBA00004429"/>
    </source>
</evidence>
<dbReference type="STRING" id="1082479.SAMN05216241_11416"/>
<evidence type="ECO:0000259" key="10">
    <source>
        <dbReference type="Pfam" id="PF04290"/>
    </source>
</evidence>
<accession>A0A1G7UFC5</accession>
<dbReference type="RefSeq" id="WP_090021769.1">
    <property type="nucleotide sequence ID" value="NZ_FNCE01000014.1"/>
</dbReference>
<dbReference type="AlphaFoldDB" id="A0A1G7UFC5"/>
<organism evidence="11 12">
    <name type="scientific">Limimonas halophila</name>
    <dbReference type="NCBI Taxonomy" id="1082479"/>
    <lineage>
        <taxon>Bacteria</taxon>
        <taxon>Pseudomonadati</taxon>
        <taxon>Pseudomonadota</taxon>
        <taxon>Alphaproteobacteria</taxon>
        <taxon>Rhodospirillales</taxon>
        <taxon>Rhodovibrionaceae</taxon>
        <taxon>Limimonas</taxon>
    </lineage>
</organism>
<evidence type="ECO:0000256" key="2">
    <source>
        <dbReference type="ARBA" id="ARBA00022448"/>
    </source>
</evidence>
<dbReference type="GO" id="GO:0022857">
    <property type="term" value="F:transmembrane transporter activity"/>
    <property type="evidence" value="ECO:0007669"/>
    <property type="project" value="UniProtKB-UniRule"/>
</dbReference>
<dbReference type="Pfam" id="PF04290">
    <property type="entry name" value="DctQ"/>
    <property type="match status" value="1"/>
</dbReference>
<keyword evidence="12" id="KW-1185">Reference proteome</keyword>
<comment type="subunit">
    <text evidence="9">The complex comprises the extracytoplasmic solute receptor protein and the two transmembrane proteins.</text>
</comment>
<reference evidence="11 12" key="1">
    <citation type="submission" date="2016-10" db="EMBL/GenBank/DDBJ databases">
        <authorList>
            <person name="de Groot N.N."/>
        </authorList>
    </citation>
    <scope>NUCLEOTIDE SEQUENCE [LARGE SCALE GENOMIC DNA]</scope>
    <source>
        <strain evidence="11 12">DSM 25584</strain>
    </source>
</reference>
<feature type="transmembrane region" description="Helical" evidence="9">
    <location>
        <begin position="70"/>
        <end position="88"/>
    </location>
</feature>
<comment type="similarity">
    <text evidence="8 9">Belongs to the TRAP transporter small permease family.</text>
</comment>
<keyword evidence="2 9" id="KW-0813">Transport</keyword>
<evidence type="ECO:0000256" key="7">
    <source>
        <dbReference type="ARBA" id="ARBA00023136"/>
    </source>
</evidence>
<dbReference type="EMBL" id="FNCE01000014">
    <property type="protein sequence ID" value="SDG46184.1"/>
    <property type="molecule type" value="Genomic_DNA"/>
</dbReference>